<feature type="domain" description="YbaK/aminoacyl-tRNA synthetase-associated" evidence="3">
    <location>
        <begin position="49"/>
        <end position="157"/>
    </location>
</feature>
<accession>A0A1L8R6Z7</accession>
<evidence type="ECO:0000256" key="1">
    <source>
        <dbReference type="ARBA" id="ARBA00010201"/>
    </source>
</evidence>
<dbReference type="InterPro" id="IPR040285">
    <property type="entry name" value="ProX/PRXD1"/>
</dbReference>
<dbReference type="Proteomes" id="UP000182835">
    <property type="component" value="Unassembled WGS sequence"/>
</dbReference>
<organism evidence="4 5">
    <name type="scientific">Enterococcus canintestini</name>
    <dbReference type="NCBI Taxonomy" id="317010"/>
    <lineage>
        <taxon>Bacteria</taxon>
        <taxon>Bacillati</taxon>
        <taxon>Bacillota</taxon>
        <taxon>Bacilli</taxon>
        <taxon>Lactobacillales</taxon>
        <taxon>Enterococcaceae</taxon>
        <taxon>Enterococcus</taxon>
    </lineage>
</organism>
<dbReference type="PANTHER" id="PTHR31423:SF3">
    <property type="entry name" value="PROLYL-TRNA SYNTHETASE ASSOCIATED DOMAIN-CONTAINING PROTEIN 1-RELATED"/>
    <property type="match status" value="1"/>
</dbReference>
<evidence type="ECO:0000256" key="2">
    <source>
        <dbReference type="ARBA" id="ARBA00022917"/>
    </source>
</evidence>
<protein>
    <submittedName>
        <fullName evidence="4">YbaK/prolyl-tRNA synthetase-associated protein</fullName>
    </submittedName>
</protein>
<comment type="caution">
    <text evidence="4">The sequence shown here is derived from an EMBL/GenBank/DDBJ whole genome shotgun (WGS) entry which is preliminary data.</text>
</comment>
<name>A0A1L8R6Z7_9ENTE</name>
<evidence type="ECO:0000313" key="4">
    <source>
        <dbReference type="EMBL" id="OJG15506.1"/>
    </source>
</evidence>
<gene>
    <name evidence="4" type="ORF">RU96_GL002319</name>
</gene>
<reference evidence="4 5" key="1">
    <citation type="submission" date="2014-12" db="EMBL/GenBank/DDBJ databases">
        <title>Draft genome sequences of 29 type strains of Enterococci.</title>
        <authorList>
            <person name="Zhong Z."/>
            <person name="Sun Z."/>
            <person name="Liu W."/>
            <person name="Zhang W."/>
            <person name="Zhang H."/>
        </authorList>
    </citation>
    <scope>NUCLEOTIDE SEQUENCE [LARGE SCALE GENOMIC DNA]</scope>
    <source>
        <strain evidence="4 5">DSM 21207</strain>
    </source>
</reference>
<dbReference type="InterPro" id="IPR036754">
    <property type="entry name" value="YbaK/aa-tRNA-synt-asso_dom_sf"/>
</dbReference>
<dbReference type="Pfam" id="PF04073">
    <property type="entry name" value="tRNA_edit"/>
    <property type="match status" value="1"/>
</dbReference>
<evidence type="ECO:0000259" key="3">
    <source>
        <dbReference type="Pfam" id="PF04073"/>
    </source>
</evidence>
<evidence type="ECO:0000313" key="5">
    <source>
        <dbReference type="Proteomes" id="UP000182835"/>
    </source>
</evidence>
<dbReference type="PANTHER" id="PTHR31423">
    <property type="entry name" value="YBAK DOMAIN-CONTAINING PROTEIN"/>
    <property type="match status" value="1"/>
</dbReference>
<keyword evidence="2" id="KW-0648">Protein biosynthesis</keyword>
<dbReference type="GO" id="GO:0006412">
    <property type="term" value="P:translation"/>
    <property type="evidence" value="ECO:0007669"/>
    <property type="project" value="UniProtKB-KW"/>
</dbReference>
<comment type="similarity">
    <text evidence="1">Belongs to the PRORSD1 family.</text>
</comment>
<dbReference type="InterPro" id="IPR007214">
    <property type="entry name" value="YbaK/aa-tRNA-synth-assoc-dom"/>
</dbReference>
<dbReference type="CDD" id="cd04335">
    <property type="entry name" value="PrdX_deacylase"/>
    <property type="match status" value="1"/>
</dbReference>
<dbReference type="AlphaFoldDB" id="A0A1L8R6Z7"/>
<dbReference type="SUPFAM" id="SSF55826">
    <property type="entry name" value="YbaK/ProRS associated domain"/>
    <property type="match status" value="1"/>
</dbReference>
<dbReference type="EMBL" id="JXKG01000007">
    <property type="protein sequence ID" value="OJG15506.1"/>
    <property type="molecule type" value="Genomic_DNA"/>
</dbReference>
<dbReference type="STRING" id="317010.RU96_GL002319"/>
<keyword evidence="4" id="KW-0436">Ligase</keyword>
<dbReference type="GO" id="GO:0002161">
    <property type="term" value="F:aminoacyl-tRNA deacylase activity"/>
    <property type="evidence" value="ECO:0007669"/>
    <property type="project" value="InterPro"/>
</dbReference>
<keyword evidence="4" id="KW-0030">Aminoacyl-tRNA synthetase</keyword>
<dbReference type="Gene3D" id="3.90.960.10">
    <property type="entry name" value="YbaK/aminoacyl-tRNA synthetase-associated domain"/>
    <property type="match status" value="1"/>
</dbReference>
<sequence>MSTIFLKGVFFMFATAKAAYQLLEELNISYQRVDHQPITSVKNVPFTLPGPQVKNLVLKPRKGEHRFLVILPDEKQADLTSLAKTLNEKRLSFVSEKNLVELLNVPAGSVTPLALPNDYDHKITVVIDKDIDQQDTVGFHPNINSTTLIMQFRDFEKILNHLGYKPLYVAI</sequence>
<dbReference type="GO" id="GO:0004812">
    <property type="term" value="F:aminoacyl-tRNA ligase activity"/>
    <property type="evidence" value="ECO:0007669"/>
    <property type="project" value="UniProtKB-KW"/>
</dbReference>
<proteinExistence type="inferred from homology"/>